<dbReference type="OrthoDB" id="526867at2"/>
<feature type="chain" id="PRO_5017604367" evidence="1">
    <location>
        <begin position="20"/>
        <end position="274"/>
    </location>
</feature>
<protein>
    <submittedName>
        <fullName evidence="3">Uncharacterized protein DUF547</fullName>
    </submittedName>
</protein>
<dbReference type="RefSeq" id="WP_115934917.1">
    <property type="nucleotide sequence ID" value="NZ_QRDW01000001.1"/>
</dbReference>
<dbReference type="Proteomes" id="UP000256845">
    <property type="component" value="Unassembled WGS sequence"/>
</dbReference>
<dbReference type="Pfam" id="PF04784">
    <property type="entry name" value="DUF547"/>
    <property type="match status" value="1"/>
</dbReference>
<name>A0A3D9HWD6_9PROT</name>
<reference evidence="3 4" key="1">
    <citation type="submission" date="2018-07" db="EMBL/GenBank/DDBJ databases">
        <title>Genomic Encyclopedia of Type Strains, Phase III (KMG-III): the genomes of soil and plant-associated and newly described type strains.</title>
        <authorList>
            <person name="Whitman W."/>
        </authorList>
    </citation>
    <scope>NUCLEOTIDE SEQUENCE [LARGE SCALE GENOMIC DNA]</scope>
    <source>
        <strain evidence="3 4">CECT 8488</strain>
    </source>
</reference>
<dbReference type="AlphaFoldDB" id="A0A3D9HWD6"/>
<gene>
    <name evidence="3" type="ORF">DFP90_101611</name>
</gene>
<dbReference type="PANTHER" id="PTHR46361">
    <property type="entry name" value="ELECTRON CARRIER/ PROTEIN DISULFIDE OXIDOREDUCTASE"/>
    <property type="match status" value="1"/>
</dbReference>
<proteinExistence type="predicted"/>
<organism evidence="3 4">
    <name type="scientific">Aestuariispira insulae</name>
    <dbReference type="NCBI Taxonomy" id="1461337"/>
    <lineage>
        <taxon>Bacteria</taxon>
        <taxon>Pseudomonadati</taxon>
        <taxon>Pseudomonadota</taxon>
        <taxon>Alphaproteobacteria</taxon>
        <taxon>Rhodospirillales</taxon>
        <taxon>Kiloniellaceae</taxon>
        <taxon>Aestuariispira</taxon>
    </lineage>
</organism>
<evidence type="ECO:0000313" key="4">
    <source>
        <dbReference type="Proteomes" id="UP000256845"/>
    </source>
</evidence>
<dbReference type="EMBL" id="QRDW01000001">
    <property type="protein sequence ID" value="RED53812.1"/>
    <property type="molecule type" value="Genomic_DNA"/>
</dbReference>
<keyword evidence="1" id="KW-0732">Signal</keyword>
<feature type="domain" description="DUF547" evidence="2">
    <location>
        <begin position="91"/>
        <end position="203"/>
    </location>
</feature>
<dbReference type="PANTHER" id="PTHR46361:SF3">
    <property type="entry name" value="ELECTRON CARRIER_ PROTEIN DISULFIDE OXIDOREDUCTASE"/>
    <property type="match status" value="1"/>
</dbReference>
<accession>A0A3D9HWD6</accession>
<feature type="signal peptide" evidence="1">
    <location>
        <begin position="1"/>
        <end position="19"/>
    </location>
</feature>
<dbReference type="InterPro" id="IPR006869">
    <property type="entry name" value="DUF547"/>
</dbReference>
<keyword evidence="4" id="KW-1185">Reference proteome</keyword>
<evidence type="ECO:0000313" key="3">
    <source>
        <dbReference type="EMBL" id="RED53812.1"/>
    </source>
</evidence>
<evidence type="ECO:0000256" key="1">
    <source>
        <dbReference type="SAM" id="SignalP"/>
    </source>
</evidence>
<comment type="caution">
    <text evidence="3">The sequence shown here is derived from an EMBL/GenBank/DDBJ whole genome shotgun (WGS) entry which is preliminary data.</text>
</comment>
<sequence>MKKPCLIILLLLFPNLSLAAPKADLWPFWEKHDPTATLRIDHSGWNGLLQRYLSNTADGISRFSYGRVTAMDRASLDRYLAAMSRVEIGRYSRPQQMAYWINLYNALTVRTILDHYPVETIRDIDISPGWFSDGPWGAKLITVSMQALSLDDIEHRILRPIWQDPRLHYAVNCASLGCPDLFREAFDADRLDEQLDRAASNFINHPRAVHLEGGDLVVSSIYHWFSEDFGASQQEVIRHIRTYAAPALKNSLAAYERWNRHQYDWRLNDSSPQP</sequence>
<evidence type="ECO:0000259" key="2">
    <source>
        <dbReference type="Pfam" id="PF04784"/>
    </source>
</evidence>